<dbReference type="InParanoid" id="A0A316VNM7"/>
<proteinExistence type="inferred from homology"/>
<dbReference type="PIRSF" id="PIRSF000097">
    <property type="entry name" value="AKR"/>
    <property type="match status" value="1"/>
</dbReference>
<reference evidence="8 9" key="1">
    <citation type="journal article" date="2018" name="Mol. Biol. Evol.">
        <title>Broad Genomic Sampling Reveals a Smut Pathogenic Ancestry of the Fungal Clade Ustilaginomycotina.</title>
        <authorList>
            <person name="Kijpornyongpan T."/>
            <person name="Mondo S.J."/>
            <person name="Barry K."/>
            <person name="Sandor L."/>
            <person name="Lee J."/>
            <person name="Lipzen A."/>
            <person name="Pangilinan J."/>
            <person name="LaButti K."/>
            <person name="Hainaut M."/>
            <person name="Henrissat B."/>
            <person name="Grigoriev I.V."/>
            <person name="Spatafora J.W."/>
            <person name="Aime M.C."/>
        </authorList>
    </citation>
    <scope>NUCLEOTIDE SEQUENCE [LARGE SCALE GENOMIC DNA]</scope>
    <source>
        <strain evidence="8 9">MCA 3882</strain>
    </source>
</reference>
<keyword evidence="2" id="KW-0521">NADP</keyword>
<dbReference type="Pfam" id="PF00248">
    <property type="entry name" value="Aldo_ket_red"/>
    <property type="match status" value="1"/>
</dbReference>
<dbReference type="AlphaFoldDB" id="A0A316VNM7"/>
<protein>
    <submittedName>
        <fullName evidence="8">Putative GCY1-galactose-induced protein of aldo/keto reductase family</fullName>
    </submittedName>
</protein>
<dbReference type="PROSITE" id="PS00063">
    <property type="entry name" value="ALDOKETO_REDUCTASE_3"/>
    <property type="match status" value="1"/>
</dbReference>
<evidence type="ECO:0000313" key="8">
    <source>
        <dbReference type="EMBL" id="PWN38023.1"/>
    </source>
</evidence>
<dbReference type="InterPro" id="IPR023210">
    <property type="entry name" value="NADP_OxRdtase_dom"/>
</dbReference>
<dbReference type="SUPFAM" id="SSF51430">
    <property type="entry name" value="NAD(P)-linked oxidoreductase"/>
    <property type="match status" value="1"/>
</dbReference>
<evidence type="ECO:0000259" key="7">
    <source>
        <dbReference type="Pfam" id="PF00248"/>
    </source>
</evidence>
<evidence type="ECO:0000256" key="6">
    <source>
        <dbReference type="PIRSR" id="PIRSR000097-3"/>
    </source>
</evidence>
<dbReference type="PANTHER" id="PTHR43827">
    <property type="entry name" value="2,5-DIKETO-D-GLUCONIC ACID REDUCTASE"/>
    <property type="match status" value="1"/>
</dbReference>
<evidence type="ECO:0000313" key="9">
    <source>
        <dbReference type="Proteomes" id="UP000245771"/>
    </source>
</evidence>
<dbReference type="STRING" id="1280837.A0A316VNM7"/>
<keyword evidence="9" id="KW-1185">Reference proteome</keyword>
<gene>
    <name evidence="8" type="ORF">FA14DRAFT_22197</name>
</gene>
<sequence length="318" mass="35087">MTSAKYPSIKAGTDSLKLNTGATVPILGLGTWRSPDEQVTKAVEVALKAGIRHLDCAFAYDNEVAVGKGIKNSNIPRDQLFVTTKIWGTFHRRVEEGIDISLQRLGLDYVDLLLIHWPVALRQKGDEKIPLREDGSRDLDDERTLNETWKEMEALVAKGKARAIGVSNVSKPFMEDLLKTAKIVPASNQIEAHPFLPEHDLVLYLQSKGITPAAYSPLGSGAAPVLEDETILKIAKAKGAEPAQVAIAWQAQRGVLVIPKSVTEHRIISNAKLISLTDQEMQEINELHKQPGKHIRTCMPPWGVDFKFDNYPPPGQKV</sequence>
<name>A0A316VNM7_9BASI</name>
<dbReference type="InterPro" id="IPR036812">
    <property type="entry name" value="NAD(P)_OxRdtase_dom_sf"/>
</dbReference>
<dbReference type="GO" id="GO:0016616">
    <property type="term" value="F:oxidoreductase activity, acting on the CH-OH group of donors, NAD or NADP as acceptor"/>
    <property type="evidence" value="ECO:0007669"/>
    <property type="project" value="UniProtKB-ARBA"/>
</dbReference>
<organism evidence="8 9">
    <name type="scientific">Meira miltonrushii</name>
    <dbReference type="NCBI Taxonomy" id="1280837"/>
    <lineage>
        <taxon>Eukaryota</taxon>
        <taxon>Fungi</taxon>
        <taxon>Dikarya</taxon>
        <taxon>Basidiomycota</taxon>
        <taxon>Ustilaginomycotina</taxon>
        <taxon>Exobasidiomycetes</taxon>
        <taxon>Exobasidiales</taxon>
        <taxon>Brachybasidiaceae</taxon>
        <taxon>Meira</taxon>
    </lineage>
</organism>
<dbReference type="FunFam" id="3.20.20.100:FF:000002">
    <property type="entry name" value="2,5-diketo-D-gluconic acid reductase A"/>
    <property type="match status" value="1"/>
</dbReference>
<dbReference type="InterPro" id="IPR018170">
    <property type="entry name" value="Aldo/ket_reductase_CS"/>
</dbReference>
<comment type="similarity">
    <text evidence="1">Belongs to the aldo/keto reductase family.</text>
</comment>
<evidence type="ECO:0000256" key="4">
    <source>
        <dbReference type="PIRSR" id="PIRSR000097-1"/>
    </source>
</evidence>
<accession>A0A316VNM7</accession>
<dbReference type="PANTHER" id="PTHR43827:SF3">
    <property type="entry name" value="NADP-DEPENDENT OXIDOREDUCTASE DOMAIN-CONTAINING PROTEIN"/>
    <property type="match status" value="1"/>
</dbReference>
<dbReference type="Proteomes" id="UP000245771">
    <property type="component" value="Unassembled WGS sequence"/>
</dbReference>
<dbReference type="RefSeq" id="XP_025358325.1">
    <property type="nucleotide sequence ID" value="XM_025502024.1"/>
</dbReference>
<dbReference type="PRINTS" id="PR00069">
    <property type="entry name" value="ALDKETRDTASE"/>
</dbReference>
<feature type="active site" description="Proton donor" evidence="4">
    <location>
        <position position="60"/>
    </location>
</feature>
<evidence type="ECO:0000256" key="5">
    <source>
        <dbReference type="PIRSR" id="PIRSR000097-2"/>
    </source>
</evidence>
<feature type="domain" description="NADP-dependent oxidoreductase" evidence="7">
    <location>
        <begin position="27"/>
        <end position="287"/>
    </location>
</feature>
<dbReference type="InterPro" id="IPR020471">
    <property type="entry name" value="AKR"/>
</dbReference>
<dbReference type="EMBL" id="KZ819602">
    <property type="protein sequence ID" value="PWN38023.1"/>
    <property type="molecule type" value="Genomic_DNA"/>
</dbReference>
<dbReference type="Gene3D" id="3.20.20.100">
    <property type="entry name" value="NADP-dependent oxidoreductase domain"/>
    <property type="match status" value="1"/>
</dbReference>
<evidence type="ECO:0000256" key="2">
    <source>
        <dbReference type="ARBA" id="ARBA00022857"/>
    </source>
</evidence>
<feature type="binding site" evidence="5">
    <location>
        <position position="116"/>
    </location>
    <ligand>
        <name>substrate</name>
    </ligand>
</feature>
<keyword evidence="3" id="KW-0560">Oxidoreductase</keyword>
<dbReference type="GeneID" id="37023805"/>
<evidence type="ECO:0000256" key="3">
    <source>
        <dbReference type="ARBA" id="ARBA00023002"/>
    </source>
</evidence>
<evidence type="ECO:0000256" key="1">
    <source>
        <dbReference type="ARBA" id="ARBA00007905"/>
    </source>
</evidence>
<dbReference type="OrthoDB" id="416253at2759"/>
<feature type="site" description="Lowers pKa of active site Tyr" evidence="6">
    <location>
        <position position="85"/>
    </location>
</feature>